<evidence type="ECO:0000256" key="1">
    <source>
        <dbReference type="PROSITE-ProRule" id="PRU00708"/>
    </source>
</evidence>
<name>A0A420Y6W6_9PEZI</name>
<evidence type="ECO:0000313" key="4">
    <source>
        <dbReference type="Proteomes" id="UP000275385"/>
    </source>
</evidence>
<dbReference type="PANTHER" id="PTHR47934">
    <property type="entry name" value="PENTATRICOPEPTIDE REPEAT-CONTAINING PROTEIN PET309, MITOCHONDRIAL"/>
    <property type="match status" value="1"/>
</dbReference>
<dbReference type="AlphaFoldDB" id="A0A420Y6W6"/>
<dbReference type="GO" id="GO:0003729">
    <property type="term" value="F:mRNA binding"/>
    <property type="evidence" value="ECO:0007669"/>
    <property type="project" value="TreeGrafter"/>
</dbReference>
<sequence>MFICRACWRRTLSPAAFSTQKALLAAPRTNILRPFDRRHVATATAREPAIRSTLDLASPRRKENDSEQDGSADSMSSALEARKNRMKWKVNKHLEHLGNNYKVAEHVAKTLERGEFEEAAMLVRQASKSQSVTVAWNHLIDYQMQQQRLHAAVKLYNEMKKRNQLPNAQSYTILFRGFANSVHPKLAVSEAVRIYHTMMSSPRMQPNTIHMNAVLGACARAGDIESMFSIVSTADDKLRTPNSRTYTLILNALRPKNSPARVHRGREIPDTEEDAEGAQAAVIGAINQGKAIWEEVIRRWRKAQLVIDEPLVCAMGRLLGSGGRNENEEVLALVEQTMKIPKMAEVDASDFLPSPKGCPPAEQTAQLAAETTEAVAKFQAQTRIKIANRRFAHAGNNTLSMILESLAVTRKTTLGPKYWDFLVNKCHVTPDNATYHQYLRLLRVGRASATAADLIESIPVEHLAPKTFRLGLSTCIKDNLNPNAFLNATRIFKTMNKLKVPDAHSMRLYLQATRANYRQFRDKPDGKFQLGKQIAMALDNMWEPFGQLSRSFSFSRSEAKSPEEEWMATLNDRMEATAVARRMVAAMDFIVTEGAGTPEVIKLLTTRRNILNRQVTRFFEKHKEMEKRLPSKQQSIAQERMREVFSAGEAKDDGLDELGEHEKIVTAKKRWQ</sequence>
<dbReference type="Pfam" id="PF13041">
    <property type="entry name" value="PPR_2"/>
    <property type="match status" value="1"/>
</dbReference>
<dbReference type="EMBL" id="QVQW01000041">
    <property type="protein sequence ID" value="RKU43577.1"/>
    <property type="molecule type" value="Genomic_DNA"/>
</dbReference>
<keyword evidence="4" id="KW-1185">Reference proteome</keyword>
<protein>
    <recommendedName>
        <fullName evidence="5">Pentacotripeptide-repeat region of PRORP domain-containing protein</fullName>
    </recommendedName>
</protein>
<dbReference type="Proteomes" id="UP000275385">
    <property type="component" value="Unassembled WGS sequence"/>
</dbReference>
<dbReference type="InterPro" id="IPR051114">
    <property type="entry name" value="Mito_RNA_Proc_CCM1"/>
</dbReference>
<dbReference type="PROSITE" id="PS51375">
    <property type="entry name" value="PPR"/>
    <property type="match status" value="1"/>
</dbReference>
<accession>A0A420Y6W6</accession>
<dbReference type="GO" id="GO:0007005">
    <property type="term" value="P:mitochondrion organization"/>
    <property type="evidence" value="ECO:0007669"/>
    <property type="project" value="TreeGrafter"/>
</dbReference>
<dbReference type="InterPro" id="IPR002885">
    <property type="entry name" value="PPR_rpt"/>
</dbReference>
<dbReference type="STRING" id="177199.A0A420Y6W6"/>
<proteinExistence type="predicted"/>
<evidence type="ECO:0008006" key="5">
    <source>
        <dbReference type="Google" id="ProtNLM"/>
    </source>
</evidence>
<dbReference type="OrthoDB" id="185373at2759"/>
<dbReference type="InterPro" id="IPR011990">
    <property type="entry name" value="TPR-like_helical_dom_sf"/>
</dbReference>
<organism evidence="3 4">
    <name type="scientific">Coniochaeta pulveracea</name>
    <dbReference type="NCBI Taxonomy" id="177199"/>
    <lineage>
        <taxon>Eukaryota</taxon>
        <taxon>Fungi</taxon>
        <taxon>Dikarya</taxon>
        <taxon>Ascomycota</taxon>
        <taxon>Pezizomycotina</taxon>
        <taxon>Sordariomycetes</taxon>
        <taxon>Sordariomycetidae</taxon>
        <taxon>Coniochaetales</taxon>
        <taxon>Coniochaetaceae</taxon>
        <taxon>Coniochaeta</taxon>
    </lineage>
</organism>
<comment type="caution">
    <text evidence="3">The sequence shown here is derived from an EMBL/GenBank/DDBJ whole genome shotgun (WGS) entry which is preliminary data.</text>
</comment>
<evidence type="ECO:0000313" key="3">
    <source>
        <dbReference type="EMBL" id="RKU43577.1"/>
    </source>
</evidence>
<dbReference type="NCBIfam" id="TIGR00756">
    <property type="entry name" value="PPR"/>
    <property type="match status" value="1"/>
</dbReference>
<dbReference type="Gene3D" id="1.25.40.10">
    <property type="entry name" value="Tetratricopeptide repeat domain"/>
    <property type="match status" value="1"/>
</dbReference>
<feature type="repeat" description="PPR" evidence="1">
    <location>
        <begin position="132"/>
        <end position="166"/>
    </location>
</feature>
<feature type="region of interest" description="Disordered" evidence="2">
    <location>
        <begin position="42"/>
        <end position="76"/>
    </location>
</feature>
<dbReference type="GO" id="GO:0006396">
    <property type="term" value="P:RNA processing"/>
    <property type="evidence" value="ECO:0007669"/>
    <property type="project" value="TreeGrafter"/>
</dbReference>
<gene>
    <name evidence="3" type="ORF">DL546_005007</name>
</gene>
<reference evidence="3 4" key="1">
    <citation type="submission" date="2018-08" db="EMBL/GenBank/DDBJ databases">
        <title>Draft genome of the lignicolous fungus Coniochaeta pulveracea.</title>
        <authorList>
            <person name="Borstlap C.J."/>
            <person name="De Witt R.N."/>
            <person name="Botha A."/>
            <person name="Volschenk H."/>
        </authorList>
    </citation>
    <scope>NUCLEOTIDE SEQUENCE [LARGE SCALE GENOMIC DNA]</scope>
    <source>
        <strain evidence="3 4">CAB683</strain>
    </source>
</reference>
<dbReference type="GO" id="GO:0005739">
    <property type="term" value="C:mitochondrion"/>
    <property type="evidence" value="ECO:0007669"/>
    <property type="project" value="TreeGrafter"/>
</dbReference>
<dbReference type="PANTHER" id="PTHR47934:SF6">
    <property type="entry name" value="MITOCHONDRIAL GROUP I INTRON SPLICING FACTOR CCM1-RELATED"/>
    <property type="match status" value="1"/>
</dbReference>
<evidence type="ECO:0000256" key="2">
    <source>
        <dbReference type="SAM" id="MobiDB-lite"/>
    </source>
</evidence>